<reference evidence="2 3" key="1">
    <citation type="journal article" date="2012" name="Genome Biol.">
        <title>Genome and low-iron response of an oceanic diatom adapted to chronic iron limitation.</title>
        <authorList>
            <person name="Lommer M."/>
            <person name="Specht M."/>
            <person name="Roy A.S."/>
            <person name="Kraemer L."/>
            <person name="Andreson R."/>
            <person name="Gutowska M.A."/>
            <person name="Wolf J."/>
            <person name="Bergner S.V."/>
            <person name="Schilhabel M.B."/>
            <person name="Klostermeier U.C."/>
            <person name="Beiko R.G."/>
            <person name="Rosenstiel P."/>
            <person name="Hippler M."/>
            <person name="Laroche J."/>
        </authorList>
    </citation>
    <scope>NUCLEOTIDE SEQUENCE [LARGE SCALE GENOMIC DNA]</scope>
    <source>
        <strain evidence="2 3">CCMP1005</strain>
    </source>
</reference>
<sequence>MADDGRANRPKKSSRDDVAVVAENDELRRRNAELESEIEKLRQEIAQLRQRCRQQEGNHDVLPVAVATVATVDLSQVDSSIVTHISSFLGTSGELLDLALTCKSFGWHHPASTQNISLVEWVARQAVSSRASDAEMGCLPRYIRG</sequence>
<name>K0S6I7_THAOC</name>
<evidence type="ECO:0000313" key="3">
    <source>
        <dbReference type="Proteomes" id="UP000266841"/>
    </source>
</evidence>
<evidence type="ECO:0000313" key="2">
    <source>
        <dbReference type="EMBL" id="EJK61668.1"/>
    </source>
</evidence>
<keyword evidence="3" id="KW-1185">Reference proteome</keyword>
<proteinExistence type="predicted"/>
<keyword evidence="1" id="KW-0175">Coiled coil</keyword>
<gene>
    <name evidence="2" type="ORF">THAOC_17799</name>
</gene>
<organism evidence="2 3">
    <name type="scientific">Thalassiosira oceanica</name>
    <name type="common">Marine diatom</name>
    <dbReference type="NCBI Taxonomy" id="159749"/>
    <lineage>
        <taxon>Eukaryota</taxon>
        <taxon>Sar</taxon>
        <taxon>Stramenopiles</taxon>
        <taxon>Ochrophyta</taxon>
        <taxon>Bacillariophyta</taxon>
        <taxon>Coscinodiscophyceae</taxon>
        <taxon>Thalassiosirophycidae</taxon>
        <taxon>Thalassiosirales</taxon>
        <taxon>Thalassiosiraceae</taxon>
        <taxon>Thalassiosira</taxon>
    </lineage>
</organism>
<accession>K0S6I7</accession>
<evidence type="ECO:0000256" key="1">
    <source>
        <dbReference type="SAM" id="Coils"/>
    </source>
</evidence>
<dbReference type="EMBL" id="AGNL01019663">
    <property type="protein sequence ID" value="EJK61668.1"/>
    <property type="molecule type" value="Genomic_DNA"/>
</dbReference>
<comment type="caution">
    <text evidence="2">The sequence shown here is derived from an EMBL/GenBank/DDBJ whole genome shotgun (WGS) entry which is preliminary data.</text>
</comment>
<dbReference type="Proteomes" id="UP000266841">
    <property type="component" value="Unassembled WGS sequence"/>
</dbReference>
<protein>
    <recommendedName>
        <fullName evidence="4">BZIP domain-containing protein</fullName>
    </recommendedName>
</protein>
<dbReference type="AlphaFoldDB" id="K0S6I7"/>
<evidence type="ECO:0008006" key="4">
    <source>
        <dbReference type="Google" id="ProtNLM"/>
    </source>
</evidence>
<feature type="coiled-coil region" evidence="1">
    <location>
        <begin position="24"/>
        <end position="58"/>
    </location>
</feature>
<feature type="non-terminal residue" evidence="2">
    <location>
        <position position="145"/>
    </location>
</feature>